<evidence type="ECO:0000259" key="4">
    <source>
        <dbReference type="PROSITE" id="PS50893"/>
    </source>
</evidence>
<dbReference type="PROSITE" id="PS50893">
    <property type="entry name" value="ABC_TRANSPORTER_2"/>
    <property type="match status" value="1"/>
</dbReference>
<dbReference type="PANTHER" id="PTHR42939:SF1">
    <property type="entry name" value="ABC TRANSPORTER ATP-BINDING PROTEIN ALBC-RELATED"/>
    <property type="match status" value="1"/>
</dbReference>
<sequence length="220" mass="25922">MIHVKGLTKTYRHQPVFEDLHIQIKHQKVNFIMGKNGSGKTTFMKCLLQLEQYEGEILYNHQSIEQVRHEIQVMYDDTPLYLNLNGYQNIRLLLNVPVDQKKCEALAREYLPHEILKKKVKHYSYGQKKKLSFIFIALTKPTYLFLDEISNGLDYGTMMELKAMIKKWSEDMTIIATGHQFEFYSSIVDELFILKDTSMIQIHDFQEKGEDLGDIYQAYL</sequence>
<evidence type="ECO:0000256" key="1">
    <source>
        <dbReference type="ARBA" id="ARBA00022448"/>
    </source>
</evidence>
<feature type="domain" description="ABC transporter" evidence="4">
    <location>
        <begin position="2"/>
        <end position="220"/>
    </location>
</feature>
<dbReference type="Gene3D" id="3.40.50.300">
    <property type="entry name" value="P-loop containing nucleotide triphosphate hydrolases"/>
    <property type="match status" value="1"/>
</dbReference>
<dbReference type="EMBL" id="NKHG01000109">
    <property type="protein sequence ID" value="PCK20032.1"/>
    <property type="molecule type" value="Genomic_DNA"/>
</dbReference>
<dbReference type="GO" id="GO:0016887">
    <property type="term" value="F:ATP hydrolysis activity"/>
    <property type="evidence" value="ECO:0007669"/>
    <property type="project" value="InterPro"/>
</dbReference>
<dbReference type="AlphaFoldDB" id="A0A2A5ISG1"/>
<proteinExistence type="predicted"/>
<evidence type="ECO:0000256" key="3">
    <source>
        <dbReference type="ARBA" id="ARBA00022840"/>
    </source>
</evidence>
<keyword evidence="2" id="KW-0547">Nucleotide-binding</keyword>
<keyword evidence="1" id="KW-0813">Transport</keyword>
<dbReference type="SUPFAM" id="SSF52540">
    <property type="entry name" value="P-loop containing nucleoside triphosphate hydrolases"/>
    <property type="match status" value="1"/>
</dbReference>
<dbReference type="InterPro" id="IPR003593">
    <property type="entry name" value="AAA+_ATPase"/>
</dbReference>
<dbReference type="Proteomes" id="UP000228754">
    <property type="component" value="Unassembled WGS sequence"/>
</dbReference>
<keyword evidence="3 5" id="KW-0067">ATP-binding</keyword>
<evidence type="ECO:0000313" key="5">
    <source>
        <dbReference type="EMBL" id="PCK20032.1"/>
    </source>
</evidence>
<dbReference type="InterPro" id="IPR027417">
    <property type="entry name" value="P-loop_NTPase"/>
</dbReference>
<dbReference type="InterPro" id="IPR051782">
    <property type="entry name" value="ABC_Transporter_VariousFunc"/>
</dbReference>
<dbReference type="Pfam" id="PF00005">
    <property type="entry name" value="ABC_tran"/>
    <property type="match status" value="1"/>
</dbReference>
<accession>A0A2A5ISG1</accession>
<evidence type="ECO:0000313" key="6">
    <source>
        <dbReference type="Proteomes" id="UP000228754"/>
    </source>
</evidence>
<dbReference type="InterPro" id="IPR003439">
    <property type="entry name" value="ABC_transporter-like_ATP-bd"/>
</dbReference>
<name>A0A2A5ISG1_BACPU</name>
<dbReference type="SMART" id="SM00382">
    <property type="entry name" value="AAA"/>
    <property type="match status" value="1"/>
</dbReference>
<dbReference type="PANTHER" id="PTHR42939">
    <property type="entry name" value="ABC TRANSPORTER ATP-BINDING PROTEIN ALBC-RELATED"/>
    <property type="match status" value="1"/>
</dbReference>
<dbReference type="GO" id="GO:0005524">
    <property type="term" value="F:ATP binding"/>
    <property type="evidence" value="ECO:0007669"/>
    <property type="project" value="UniProtKB-KW"/>
</dbReference>
<protein>
    <submittedName>
        <fullName evidence="5">ABC transporter ATP-binding protein</fullName>
    </submittedName>
</protein>
<dbReference type="OrthoDB" id="1689883at2"/>
<comment type="caution">
    <text evidence="5">The sequence shown here is derived from an EMBL/GenBank/DDBJ whole genome shotgun (WGS) entry which is preliminary data.</text>
</comment>
<organism evidence="5 6">
    <name type="scientific">Bacillus pumilus</name>
    <name type="common">Bacillus mesentericus</name>
    <dbReference type="NCBI Taxonomy" id="1408"/>
    <lineage>
        <taxon>Bacteria</taxon>
        <taxon>Bacillati</taxon>
        <taxon>Bacillota</taxon>
        <taxon>Bacilli</taxon>
        <taxon>Bacillales</taxon>
        <taxon>Bacillaceae</taxon>
        <taxon>Bacillus</taxon>
    </lineage>
</organism>
<evidence type="ECO:0000256" key="2">
    <source>
        <dbReference type="ARBA" id="ARBA00022741"/>
    </source>
</evidence>
<reference evidence="5 6" key="1">
    <citation type="submission" date="2017-06" db="EMBL/GenBank/DDBJ databases">
        <title>Draft Genome Sequence of Bacillus sp Strain 36R Isolated from saline sediment at Atanasia, Sonora, Mexico.</title>
        <authorList>
            <person name="Sanchez Diaz R."/>
            <person name="Quiroz Macias M.E."/>
            <person name="Ibarra Gamez J.C."/>
            <person name="Enciso Ibarra J."/>
            <person name="Gomez Gil B."/>
            <person name="Galaviz Silva L."/>
        </authorList>
    </citation>
    <scope>NUCLEOTIDE SEQUENCE [LARGE SCALE GENOMIC DNA]</scope>
    <source>
        <strain evidence="5 6">36R_ATNSAL</strain>
    </source>
</reference>
<gene>
    <name evidence="5" type="ORF">CEY02_15440</name>
</gene>